<reference evidence="2 3" key="1">
    <citation type="submission" date="2016-01" db="EMBL/GenBank/DDBJ databases">
        <authorList>
            <consortium name="TB Trials Study Group"/>
            <person name="Sutton G."/>
            <person name="Brinkac L."/>
            <person name="Sanka R."/>
            <person name="Adams M."/>
            <person name="Lau E.L."/>
            <person name="Macaden R."/>
            <person name="Grewal H.M.S."/>
        </authorList>
    </citation>
    <scope>NUCLEOTIDE SEQUENCE [LARGE SCALE GENOMIC DNA]</scope>
    <source>
        <strain evidence="2 3">IS-1744</strain>
    </source>
</reference>
<feature type="region of interest" description="Disordered" evidence="1">
    <location>
        <begin position="69"/>
        <end position="168"/>
    </location>
</feature>
<name>A0A101A9Y1_9MYCO</name>
<gene>
    <name evidence="2" type="ORF">AU192_04415</name>
</gene>
<comment type="caution">
    <text evidence="2">The sequence shown here is derived from an EMBL/GenBank/DDBJ whole genome shotgun (WGS) entry which is preliminary data.</text>
</comment>
<accession>A0A101A9Y1</accession>
<feature type="compositionally biased region" description="Acidic residues" evidence="1">
    <location>
        <begin position="81"/>
        <end position="125"/>
    </location>
</feature>
<dbReference type="EMBL" id="LQIR01000008">
    <property type="protein sequence ID" value="KUI19064.1"/>
    <property type="molecule type" value="Genomic_DNA"/>
</dbReference>
<evidence type="ECO:0000313" key="2">
    <source>
        <dbReference type="EMBL" id="KUI19064.1"/>
    </source>
</evidence>
<sequence>MAGVDAASAAPDSFVDSLAESFTDESADCLSAVDLFVERVSDASAVGFVVERPAPTDVLGFVPETVDVEEVPVDSEAPSLVDEEDCDVPVDPDDVLPVDPDDELVDPDELEDPDDEPDDELEDDCPPSSAIAVPMPQVPTNPATPSEKATAPTRNATLAEFTSGPPPPWLCWPGKSSAAQPDVPEAVAALAAIPVPVVGVTLGDLDIGAVDIAGLER</sequence>
<evidence type="ECO:0000313" key="3">
    <source>
        <dbReference type="Proteomes" id="UP000053707"/>
    </source>
</evidence>
<dbReference type="Proteomes" id="UP000053707">
    <property type="component" value="Unassembled WGS sequence"/>
</dbReference>
<protein>
    <submittedName>
        <fullName evidence="2">Uncharacterized protein</fullName>
    </submittedName>
</protein>
<proteinExistence type="predicted"/>
<keyword evidence="3" id="KW-1185">Reference proteome</keyword>
<dbReference type="AlphaFoldDB" id="A0A101A9Y1"/>
<evidence type="ECO:0000256" key="1">
    <source>
        <dbReference type="SAM" id="MobiDB-lite"/>
    </source>
</evidence>
<organism evidence="2 3">
    <name type="scientific">Mycobacterium lehmannii</name>
    <dbReference type="NCBI Taxonomy" id="2048550"/>
    <lineage>
        <taxon>Bacteria</taxon>
        <taxon>Bacillati</taxon>
        <taxon>Actinomycetota</taxon>
        <taxon>Actinomycetes</taxon>
        <taxon>Mycobacteriales</taxon>
        <taxon>Mycobacteriaceae</taxon>
        <taxon>Mycobacterium</taxon>
    </lineage>
</organism>